<organism evidence="1 2">
    <name type="scientific">Gulo gulo</name>
    <name type="common">Wolverine</name>
    <name type="synonym">Gluton</name>
    <dbReference type="NCBI Taxonomy" id="48420"/>
    <lineage>
        <taxon>Eukaryota</taxon>
        <taxon>Metazoa</taxon>
        <taxon>Chordata</taxon>
        <taxon>Craniata</taxon>
        <taxon>Vertebrata</taxon>
        <taxon>Euteleostomi</taxon>
        <taxon>Mammalia</taxon>
        <taxon>Eutheria</taxon>
        <taxon>Laurasiatheria</taxon>
        <taxon>Carnivora</taxon>
        <taxon>Caniformia</taxon>
        <taxon>Musteloidea</taxon>
        <taxon>Mustelidae</taxon>
        <taxon>Guloninae</taxon>
        <taxon>Gulo</taxon>
    </lineage>
</organism>
<comment type="caution">
    <text evidence="1">The sequence shown here is derived from an EMBL/GenBank/DDBJ whole genome shotgun (WGS) entry which is preliminary data.</text>
</comment>
<evidence type="ECO:0000313" key="1">
    <source>
        <dbReference type="EMBL" id="VCX31300.1"/>
    </source>
</evidence>
<keyword evidence="2" id="KW-1185">Reference proteome</keyword>
<evidence type="ECO:0000313" key="2">
    <source>
        <dbReference type="Proteomes" id="UP000269945"/>
    </source>
</evidence>
<protein>
    <submittedName>
        <fullName evidence="1">Uncharacterized protein</fullName>
    </submittedName>
</protein>
<accession>A0A9X9M3H3</accession>
<proteinExistence type="predicted"/>
<reference evidence="1 2" key="1">
    <citation type="submission" date="2018-10" db="EMBL/GenBank/DDBJ databases">
        <authorList>
            <person name="Ekblom R."/>
            <person name="Jareborg N."/>
        </authorList>
    </citation>
    <scope>NUCLEOTIDE SEQUENCE [LARGE SCALE GENOMIC DNA]</scope>
    <source>
        <tissue evidence="1">Muscle</tissue>
    </source>
</reference>
<dbReference type="EMBL" id="CYRY02040870">
    <property type="protein sequence ID" value="VCX31300.1"/>
    <property type="molecule type" value="Genomic_DNA"/>
</dbReference>
<dbReference type="AlphaFoldDB" id="A0A9X9M3H3"/>
<gene>
    <name evidence="1" type="ORF">BN2614_LOCUS3</name>
</gene>
<sequence>MSKDGRKGKTDISALSRRRAVTGFLQQVGKIDSLVQKDSKSPTWHYRRVK</sequence>
<dbReference type="Proteomes" id="UP000269945">
    <property type="component" value="Unassembled WGS sequence"/>
</dbReference>
<name>A0A9X9M3H3_GULGU</name>
<feature type="non-terminal residue" evidence="1">
    <location>
        <position position="1"/>
    </location>
</feature>